<feature type="domain" description="SH3b" evidence="4">
    <location>
        <begin position="44"/>
        <end position="106"/>
    </location>
</feature>
<gene>
    <name evidence="6" type="ORF">IV50_GL001130</name>
</gene>
<evidence type="ECO:0000259" key="5">
    <source>
        <dbReference type="SMART" id="SM00646"/>
    </source>
</evidence>
<accession>A0A0R2H7Q5</accession>
<dbReference type="EMBL" id="JQBM01000003">
    <property type="protein sequence ID" value="KRN46156.1"/>
    <property type="molecule type" value="Genomic_DNA"/>
</dbReference>
<dbReference type="SMART" id="SM00646">
    <property type="entry name" value="Ami_3"/>
    <property type="match status" value="1"/>
</dbReference>
<dbReference type="GO" id="GO:0008745">
    <property type="term" value="F:N-acetylmuramoyl-L-alanine amidase activity"/>
    <property type="evidence" value="ECO:0007669"/>
    <property type="project" value="InterPro"/>
</dbReference>
<keyword evidence="3" id="KW-0472">Membrane</keyword>
<dbReference type="InterPro" id="IPR002508">
    <property type="entry name" value="MurNAc-LAA_cat"/>
</dbReference>
<evidence type="ECO:0000256" key="3">
    <source>
        <dbReference type="SAM" id="Phobius"/>
    </source>
</evidence>
<keyword evidence="3" id="KW-1133">Transmembrane helix</keyword>
<keyword evidence="3" id="KW-0812">Transmembrane</keyword>
<proteinExistence type="predicted"/>
<dbReference type="PATRIC" id="fig|1629.5.peg.1137"/>
<feature type="domain" description="MurNAc-LAA" evidence="5">
    <location>
        <begin position="179"/>
        <end position="292"/>
    </location>
</feature>
<keyword evidence="1" id="KW-0378">Hydrolase</keyword>
<reference evidence="6 7" key="1">
    <citation type="journal article" date="2015" name="Genome Announc.">
        <title>Expanding the biotechnology potential of lactobacilli through comparative genomics of 213 strains and associated genera.</title>
        <authorList>
            <person name="Sun Z."/>
            <person name="Harris H.M."/>
            <person name="McCann A."/>
            <person name="Guo C."/>
            <person name="Argimon S."/>
            <person name="Zhang W."/>
            <person name="Yang X."/>
            <person name="Jeffery I.B."/>
            <person name="Cooney J.C."/>
            <person name="Kagawa T.F."/>
            <person name="Liu W."/>
            <person name="Song Y."/>
            <person name="Salvetti E."/>
            <person name="Wrobel A."/>
            <person name="Rasinkangas P."/>
            <person name="Parkhill J."/>
            <person name="Rea M.C."/>
            <person name="O'Sullivan O."/>
            <person name="Ritari J."/>
            <person name="Douillard F.P."/>
            <person name="Paul Ross R."/>
            <person name="Yang R."/>
            <person name="Briner A.E."/>
            <person name="Felis G.E."/>
            <person name="de Vos W.M."/>
            <person name="Barrangou R."/>
            <person name="Klaenhammer T.R."/>
            <person name="Caufield P.W."/>
            <person name="Cui Y."/>
            <person name="Zhang H."/>
            <person name="O'Toole P.W."/>
        </authorList>
    </citation>
    <scope>NUCLEOTIDE SEQUENCE [LARGE SCALE GENOMIC DNA]</scope>
    <source>
        <strain evidence="6 7">DSM 20410</strain>
    </source>
</reference>
<name>A0A0R2H7Q5_WEIVI</name>
<dbReference type="SUPFAM" id="SSF53187">
    <property type="entry name" value="Zn-dependent exopeptidases"/>
    <property type="match status" value="1"/>
</dbReference>
<organism evidence="6 7">
    <name type="scientific">Weissella viridescens</name>
    <name type="common">Lactobacillus viridescens</name>
    <dbReference type="NCBI Taxonomy" id="1629"/>
    <lineage>
        <taxon>Bacteria</taxon>
        <taxon>Bacillati</taxon>
        <taxon>Bacillota</taxon>
        <taxon>Bacilli</taxon>
        <taxon>Lactobacillales</taxon>
        <taxon>Lactobacillaceae</taxon>
        <taxon>Weissella</taxon>
    </lineage>
</organism>
<keyword evidence="7" id="KW-1185">Reference proteome</keyword>
<dbReference type="RefSeq" id="WP_233119722.1">
    <property type="nucleotide sequence ID" value="NZ_CYXF01000056.1"/>
</dbReference>
<evidence type="ECO:0000313" key="6">
    <source>
        <dbReference type="EMBL" id="KRN46156.1"/>
    </source>
</evidence>
<dbReference type="Pfam" id="PF08239">
    <property type="entry name" value="SH3_3"/>
    <property type="match status" value="1"/>
</dbReference>
<dbReference type="Gene3D" id="2.30.30.40">
    <property type="entry name" value="SH3 Domains"/>
    <property type="match status" value="1"/>
</dbReference>
<evidence type="ECO:0000259" key="4">
    <source>
        <dbReference type="SMART" id="SM00287"/>
    </source>
</evidence>
<evidence type="ECO:0000313" key="7">
    <source>
        <dbReference type="Proteomes" id="UP000051992"/>
    </source>
</evidence>
<dbReference type="Gene3D" id="3.40.630.40">
    <property type="entry name" value="Zn-dependent exopeptidases"/>
    <property type="match status" value="1"/>
</dbReference>
<evidence type="ECO:0000256" key="1">
    <source>
        <dbReference type="ARBA" id="ARBA00022801"/>
    </source>
</evidence>
<sequence length="300" mass="34060">MMTMTLQTIWQLIRRWLMRFWVPLVVVLTLLTTAVMTTTFLLHRQQVTVKISNVPIHTERGVLAPGAGVLKKGEHLQILKRESGWYEVRREDESKAWVAGWLVERTQPLSKLSPLSEATVVLDPGHGGSDSGALSNHDQYEKKYTLELAKKVEAELKSHGTRVIMTRDTDKLVALPDIPKIAEMRHSDMFISFHFDSAPESNSASGYTTYYYHTKNGSKDLASAVNTAISPEMPKNMPNKGVAFGDYLVLRDNKVPAILMENGYINSDRDFNHFKTARFQQKIANALPYGLERYLEEHKK</sequence>
<dbReference type="PANTHER" id="PTHR30404:SF7">
    <property type="entry name" value="CELL WALL AMIDASE LYTH-RELATED"/>
    <property type="match status" value="1"/>
</dbReference>
<protein>
    <submittedName>
        <fullName evidence="6">N-acetylmuramoyl-L-alanine amidase</fullName>
    </submittedName>
</protein>
<dbReference type="SMART" id="SM00287">
    <property type="entry name" value="SH3b"/>
    <property type="match status" value="1"/>
</dbReference>
<dbReference type="GO" id="GO:0030288">
    <property type="term" value="C:outer membrane-bounded periplasmic space"/>
    <property type="evidence" value="ECO:0007669"/>
    <property type="project" value="TreeGrafter"/>
</dbReference>
<dbReference type="Proteomes" id="UP000051992">
    <property type="component" value="Unassembled WGS sequence"/>
</dbReference>
<dbReference type="Pfam" id="PF01520">
    <property type="entry name" value="Amidase_3"/>
    <property type="match status" value="1"/>
</dbReference>
<evidence type="ECO:0000256" key="2">
    <source>
        <dbReference type="ARBA" id="ARBA00023316"/>
    </source>
</evidence>
<keyword evidence="2" id="KW-0961">Cell wall biogenesis/degradation</keyword>
<dbReference type="PANTHER" id="PTHR30404">
    <property type="entry name" value="N-ACETYLMURAMOYL-L-ALANINE AMIDASE"/>
    <property type="match status" value="1"/>
</dbReference>
<dbReference type="CDD" id="cd02696">
    <property type="entry name" value="MurNAc-LAA"/>
    <property type="match status" value="1"/>
</dbReference>
<dbReference type="GO" id="GO:0009253">
    <property type="term" value="P:peptidoglycan catabolic process"/>
    <property type="evidence" value="ECO:0007669"/>
    <property type="project" value="InterPro"/>
</dbReference>
<dbReference type="AlphaFoldDB" id="A0A0R2H7Q5"/>
<comment type="caution">
    <text evidence="6">The sequence shown here is derived from an EMBL/GenBank/DDBJ whole genome shotgun (WGS) entry which is preliminary data.</text>
</comment>
<dbReference type="InterPro" id="IPR050695">
    <property type="entry name" value="N-acetylmuramoyl_amidase_3"/>
</dbReference>
<feature type="transmembrane region" description="Helical" evidence="3">
    <location>
        <begin position="20"/>
        <end position="42"/>
    </location>
</feature>
<dbReference type="GO" id="GO:0071555">
    <property type="term" value="P:cell wall organization"/>
    <property type="evidence" value="ECO:0007669"/>
    <property type="project" value="UniProtKB-KW"/>
</dbReference>
<dbReference type="InterPro" id="IPR003646">
    <property type="entry name" value="SH3-like_bac-type"/>
</dbReference>